<gene>
    <name evidence="1" type="ORF">ABZ071_23180</name>
</gene>
<dbReference type="Pfam" id="PF13424">
    <property type="entry name" value="TPR_12"/>
    <property type="match status" value="1"/>
</dbReference>
<sequence length="341" mass="36863">MSSLAVPHVTFLGGHPRRTGETTGLTAVLDRSGIDLRRPIRRFLRLPWPTLRGLDIRTPSLLSMALDGYGLRSDGAHVDLHLDHGVCRLHVAGTPAPELRERLATWAAEEAGPPEPLPAVPPPPPRQVRGPVDVARMSLDIWRASGVGRESVPDRGTLAYRLSVAEDHRLCGRFTEAIALLEPLAAGAAAAFGPLNTDALTVRNALGQAYLAAGQVDDGLDVLREAVTAAEHGQGADGDLTLVIRNNLAAGYQQAGQYAQAIELHEQNIRHSARRHGQLSRQTVGRRNNLAATLALAGYRWRAITLYWEVLDALPAGARDDTLAVTARQNLAILHNPTWRP</sequence>
<evidence type="ECO:0000313" key="2">
    <source>
        <dbReference type="Proteomes" id="UP001550348"/>
    </source>
</evidence>
<dbReference type="EMBL" id="JBEXRX010000080">
    <property type="protein sequence ID" value="MEU0154763.1"/>
    <property type="molecule type" value="Genomic_DNA"/>
</dbReference>
<reference evidence="1 2" key="1">
    <citation type="submission" date="2024-06" db="EMBL/GenBank/DDBJ databases">
        <title>The Natural Products Discovery Center: Release of the First 8490 Sequenced Strains for Exploring Actinobacteria Biosynthetic Diversity.</title>
        <authorList>
            <person name="Kalkreuter E."/>
            <person name="Kautsar S.A."/>
            <person name="Yang D."/>
            <person name="Bader C.D."/>
            <person name="Teijaro C.N."/>
            <person name="Fluegel L."/>
            <person name="Davis C.M."/>
            <person name="Simpson J.R."/>
            <person name="Lauterbach L."/>
            <person name="Steele A.D."/>
            <person name="Gui C."/>
            <person name="Meng S."/>
            <person name="Li G."/>
            <person name="Viehrig K."/>
            <person name="Ye F."/>
            <person name="Su P."/>
            <person name="Kiefer A.F."/>
            <person name="Nichols A."/>
            <person name="Cepeda A.J."/>
            <person name="Yan W."/>
            <person name="Fan B."/>
            <person name="Jiang Y."/>
            <person name="Adhikari A."/>
            <person name="Zheng C.-J."/>
            <person name="Schuster L."/>
            <person name="Cowan T.M."/>
            <person name="Smanski M.J."/>
            <person name="Chevrette M.G."/>
            <person name="De Carvalho L.P.S."/>
            <person name="Shen B."/>
        </authorList>
    </citation>
    <scope>NUCLEOTIDE SEQUENCE [LARGE SCALE GENOMIC DNA]</scope>
    <source>
        <strain evidence="1 2">NPDC006286</strain>
    </source>
</reference>
<dbReference type="SUPFAM" id="SSF48452">
    <property type="entry name" value="TPR-like"/>
    <property type="match status" value="1"/>
</dbReference>
<proteinExistence type="predicted"/>
<dbReference type="PANTHER" id="PTHR46082">
    <property type="entry name" value="ATP/GTP-BINDING PROTEIN-RELATED"/>
    <property type="match status" value="1"/>
</dbReference>
<comment type="caution">
    <text evidence="1">The sequence shown here is derived from an EMBL/GenBank/DDBJ whole genome shotgun (WGS) entry which is preliminary data.</text>
</comment>
<organism evidence="1 2">
    <name type="scientific">Micromonospora fulviviridis</name>
    <dbReference type="NCBI Taxonomy" id="47860"/>
    <lineage>
        <taxon>Bacteria</taxon>
        <taxon>Bacillati</taxon>
        <taxon>Actinomycetota</taxon>
        <taxon>Actinomycetes</taxon>
        <taxon>Micromonosporales</taxon>
        <taxon>Micromonosporaceae</taxon>
        <taxon>Micromonospora</taxon>
    </lineage>
</organism>
<dbReference type="PANTHER" id="PTHR46082:SF6">
    <property type="entry name" value="AAA+ ATPASE DOMAIN-CONTAINING PROTEIN-RELATED"/>
    <property type="match status" value="1"/>
</dbReference>
<dbReference type="InterPro" id="IPR053137">
    <property type="entry name" value="NLR-like"/>
</dbReference>
<dbReference type="RefSeq" id="WP_355666439.1">
    <property type="nucleotide sequence ID" value="NZ_JBEXRX010000080.1"/>
</dbReference>
<keyword evidence="2" id="KW-1185">Reference proteome</keyword>
<evidence type="ECO:0000313" key="1">
    <source>
        <dbReference type="EMBL" id="MEU0154763.1"/>
    </source>
</evidence>
<dbReference type="Pfam" id="PF13374">
    <property type="entry name" value="TPR_10"/>
    <property type="match status" value="1"/>
</dbReference>
<protein>
    <submittedName>
        <fullName evidence="1">Tetratricopeptide repeat protein</fullName>
    </submittedName>
</protein>
<accession>A0ABV2VPN4</accession>
<dbReference type="Gene3D" id="1.25.40.10">
    <property type="entry name" value="Tetratricopeptide repeat domain"/>
    <property type="match status" value="1"/>
</dbReference>
<dbReference type="InterPro" id="IPR011990">
    <property type="entry name" value="TPR-like_helical_dom_sf"/>
</dbReference>
<name>A0ABV2VPN4_9ACTN</name>
<dbReference type="Proteomes" id="UP001550348">
    <property type="component" value="Unassembled WGS sequence"/>
</dbReference>